<keyword evidence="7 9" id="KW-0333">Golgi apparatus</keyword>
<dbReference type="Gene3D" id="3.90.550.10">
    <property type="entry name" value="Spore Coat Polysaccharide Biosynthesis Protein SpsA, Chain A"/>
    <property type="match status" value="1"/>
</dbReference>
<dbReference type="GO" id="GO:0032580">
    <property type="term" value="C:Golgi cisterna membrane"/>
    <property type="evidence" value="ECO:0007669"/>
    <property type="project" value="UniProtKB-SubCell"/>
</dbReference>
<evidence type="ECO:0000256" key="7">
    <source>
        <dbReference type="ARBA" id="ARBA00023034"/>
    </source>
</evidence>
<dbReference type="InterPro" id="IPR008428">
    <property type="entry name" value="Chond_GalNAc"/>
</dbReference>
<keyword evidence="5 9" id="KW-0735">Signal-anchor</keyword>
<protein>
    <recommendedName>
        <fullName evidence="9">Hexosyltransferase</fullName>
        <ecNumber evidence="9">2.4.1.-</ecNumber>
    </recommendedName>
</protein>
<evidence type="ECO:0000313" key="13">
    <source>
        <dbReference type="Proteomes" id="UP001374579"/>
    </source>
</evidence>
<evidence type="ECO:0000256" key="9">
    <source>
        <dbReference type="RuleBase" id="RU364016"/>
    </source>
</evidence>
<evidence type="ECO:0000256" key="11">
    <source>
        <dbReference type="SAM" id="SignalP"/>
    </source>
</evidence>
<evidence type="ECO:0000256" key="3">
    <source>
        <dbReference type="ARBA" id="ARBA00022679"/>
    </source>
</evidence>
<organism evidence="12 13">
    <name type="scientific">Littorina saxatilis</name>
    <dbReference type="NCBI Taxonomy" id="31220"/>
    <lineage>
        <taxon>Eukaryota</taxon>
        <taxon>Metazoa</taxon>
        <taxon>Spiralia</taxon>
        <taxon>Lophotrochozoa</taxon>
        <taxon>Mollusca</taxon>
        <taxon>Gastropoda</taxon>
        <taxon>Caenogastropoda</taxon>
        <taxon>Littorinimorpha</taxon>
        <taxon>Littorinoidea</taxon>
        <taxon>Littorinidae</taxon>
        <taxon>Littorina</taxon>
    </lineage>
</organism>
<evidence type="ECO:0000256" key="6">
    <source>
        <dbReference type="ARBA" id="ARBA00022989"/>
    </source>
</evidence>
<evidence type="ECO:0000256" key="5">
    <source>
        <dbReference type="ARBA" id="ARBA00022968"/>
    </source>
</evidence>
<sequence length="563" mass="64440">MRAMPRVLLLLFVMCVLTMMFVARCGLNMDAHLHQLPTRGLPHAERDPAATSASYNHLKQVLRQREAQHGQERTQLEEKIRTLEAQLHTMQQAVKNSSSVSAKQSPRSSRLPPPLPKPPSSEGIVQQATGGVKVSSNTSVQDLSPYFMERLHSAEVVKGVSYKTEYEIIPFNRFTLSRIYLVEPGLGKRVIEKPIGSKKKDLYEIIAYGIDRLNGNRTAGQALYAYEDFVEGIYRTEPTTGSHYELYFHNKDQTPRGGEMSVSYAKVVVFRPFGPPMLAGSDVINIREQWINLILPLSGRVDTFRHFMERFVTVCIKQDKRVYLTVVYFGNEGLKEVKNIMSAAAKQYKYKHMKLITLNEKFARGRGLQIGALNWKTGDVLLFMCDVDVIFGEDFLERCRMNSSPDKRVYYPIVFSLYNPKIVYSLQDIPIPSLAEQLVISKDTGFWRDFGYGMTCQYRSDFLKIKGFDEQIQGWGGEDVFLYQKFVRSEYLVVRATDPGIFHLWHEKFCDPKLSPEQYRSCIRSKALNEASHSQLGLLAFKDEIDVHRSVVNRAEIKEQVIV</sequence>
<comment type="similarity">
    <text evidence="2 9">Belongs to the chondroitin N-acetylgalactosaminyltransferase family.</text>
</comment>
<accession>A0AAN9GK65</accession>
<evidence type="ECO:0000256" key="1">
    <source>
        <dbReference type="ARBA" id="ARBA00004447"/>
    </source>
</evidence>
<dbReference type="GO" id="GO:0047238">
    <property type="term" value="F:glucuronosyl-N-acetylgalactosaminyl-proteoglycan 4-beta-N-acetylgalactosaminyltransferase activity"/>
    <property type="evidence" value="ECO:0007669"/>
    <property type="project" value="TreeGrafter"/>
</dbReference>
<dbReference type="PANTHER" id="PTHR12369">
    <property type="entry name" value="CHONDROITIN SYNTHASE"/>
    <property type="match status" value="1"/>
</dbReference>
<evidence type="ECO:0000256" key="4">
    <source>
        <dbReference type="ARBA" id="ARBA00022692"/>
    </source>
</evidence>
<evidence type="ECO:0000256" key="8">
    <source>
        <dbReference type="ARBA" id="ARBA00023136"/>
    </source>
</evidence>
<dbReference type="Pfam" id="PF05679">
    <property type="entry name" value="CHGN"/>
    <property type="match status" value="1"/>
</dbReference>
<evidence type="ECO:0000313" key="12">
    <source>
        <dbReference type="EMBL" id="KAK7111783.1"/>
    </source>
</evidence>
<comment type="subcellular location">
    <subcellularLocation>
        <location evidence="1 9">Golgi apparatus</location>
        <location evidence="1 9">Golgi stack membrane</location>
        <topology evidence="1 9">Single-pass type II membrane protein</topology>
    </subcellularLocation>
</comment>
<gene>
    <name evidence="12" type="ORF">V1264_011359</name>
</gene>
<dbReference type="EC" id="2.4.1.-" evidence="9"/>
<dbReference type="InterPro" id="IPR029044">
    <property type="entry name" value="Nucleotide-diphossugar_trans"/>
</dbReference>
<reference evidence="12 13" key="1">
    <citation type="submission" date="2024-02" db="EMBL/GenBank/DDBJ databases">
        <title>Chromosome-scale genome assembly of the rough periwinkle Littorina saxatilis.</title>
        <authorList>
            <person name="De Jode A."/>
            <person name="Faria R."/>
            <person name="Formenti G."/>
            <person name="Sims Y."/>
            <person name="Smith T.P."/>
            <person name="Tracey A."/>
            <person name="Wood J.M.D."/>
            <person name="Zagrodzka Z.B."/>
            <person name="Johannesson K."/>
            <person name="Butlin R.K."/>
            <person name="Leder E.H."/>
        </authorList>
    </citation>
    <scope>NUCLEOTIDE SEQUENCE [LARGE SCALE GENOMIC DNA]</scope>
    <source>
        <strain evidence="12">Snail1</strain>
        <tissue evidence="12">Muscle</tissue>
    </source>
</reference>
<dbReference type="SUPFAM" id="SSF53448">
    <property type="entry name" value="Nucleotide-diphospho-sugar transferases"/>
    <property type="match status" value="1"/>
</dbReference>
<keyword evidence="11" id="KW-0732">Signal</keyword>
<keyword evidence="3 9" id="KW-0808">Transferase</keyword>
<feature type="chain" id="PRO_5042849072" description="Hexosyltransferase" evidence="11">
    <location>
        <begin position="26"/>
        <end position="563"/>
    </location>
</feature>
<feature type="region of interest" description="Disordered" evidence="10">
    <location>
        <begin position="91"/>
        <end position="131"/>
    </location>
</feature>
<proteinExistence type="inferred from homology"/>
<dbReference type="InterPro" id="IPR051227">
    <property type="entry name" value="CS_glycosyltransferase"/>
</dbReference>
<dbReference type="AlphaFoldDB" id="A0AAN9GK65"/>
<dbReference type="EMBL" id="JBAMIC010000002">
    <property type="protein sequence ID" value="KAK7111783.1"/>
    <property type="molecule type" value="Genomic_DNA"/>
</dbReference>
<dbReference type="Proteomes" id="UP001374579">
    <property type="component" value="Unassembled WGS sequence"/>
</dbReference>
<feature type="signal peptide" evidence="11">
    <location>
        <begin position="1"/>
        <end position="25"/>
    </location>
</feature>
<keyword evidence="13" id="KW-1185">Reference proteome</keyword>
<name>A0AAN9GK65_9CAEN</name>
<keyword evidence="8" id="KW-0472">Membrane</keyword>
<evidence type="ECO:0000256" key="10">
    <source>
        <dbReference type="SAM" id="MobiDB-lite"/>
    </source>
</evidence>
<comment type="caution">
    <text evidence="12">The sequence shown here is derived from an EMBL/GenBank/DDBJ whole genome shotgun (WGS) entry which is preliminary data.</text>
</comment>
<dbReference type="PANTHER" id="PTHR12369:SF45">
    <property type="entry name" value="HEXOSYLTRANSFERASE"/>
    <property type="match status" value="1"/>
</dbReference>
<evidence type="ECO:0000256" key="2">
    <source>
        <dbReference type="ARBA" id="ARBA00009239"/>
    </source>
</evidence>
<keyword evidence="6" id="KW-1133">Transmembrane helix</keyword>
<keyword evidence="4" id="KW-0812">Transmembrane</keyword>
<feature type="compositionally biased region" description="Polar residues" evidence="10">
    <location>
        <begin position="91"/>
        <end position="104"/>
    </location>
</feature>